<accession>U5VXC8</accession>
<dbReference type="AlphaFoldDB" id="U5VXC8"/>
<dbReference type="Proteomes" id="UP000017746">
    <property type="component" value="Chromosome"/>
</dbReference>
<feature type="compositionally biased region" description="Pro residues" evidence="1">
    <location>
        <begin position="187"/>
        <end position="197"/>
    </location>
</feature>
<dbReference type="RefSeq" id="WP_023361700.1">
    <property type="nucleotide sequence ID" value="NC_022657.1"/>
</dbReference>
<dbReference type="OrthoDB" id="3297999at2"/>
<evidence type="ECO:0000256" key="2">
    <source>
        <dbReference type="SAM" id="Phobius"/>
    </source>
</evidence>
<dbReference type="HOGENOM" id="CLU_1243155_0_0_11"/>
<organism evidence="3 4">
    <name type="scientific">Actinoplanes friuliensis DSM 7358</name>
    <dbReference type="NCBI Taxonomy" id="1246995"/>
    <lineage>
        <taxon>Bacteria</taxon>
        <taxon>Bacillati</taxon>
        <taxon>Actinomycetota</taxon>
        <taxon>Actinomycetes</taxon>
        <taxon>Micromonosporales</taxon>
        <taxon>Micromonosporaceae</taxon>
        <taxon>Actinoplanes</taxon>
    </lineage>
</organism>
<proteinExistence type="predicted"/>
<reference evidence="3 4" key="1">
    <citation type="journal article" date="2014" name="J. Biotechnol.">
        <title>Complete genome sequence of the actinobacterium Actinoplanes friuliensis HAG 010964, producer of the lipopeptide antibiotic friulimycin.</title>
        <authorList>
            <person name="Ruckert C."/>
            <person name="Szczepanowski R."/>
            <person name="Albersmeier A."/>
            <person name="Goesmann A."/>
            <person name="Fischer N."/>
            <person name="Steinkamper A."/>
            <person name="Puhler A."/>
            <person name="Biener R."/>
            <person name="Schwartz D."/>
            <person name="Kalinowski J."/>
        </authorList>
    </citation>
    <scope>NUCLEOTIDE SEQUENCE [LARGE SCALE GENOMIC DNA]</scope>
    <source>
        <strain evidence="3 4">DSM 7358</strain>
    </source>
</reference>
<dbReference type="EMBL" id="CP006272">
    <property type="protein sequence ID" value="AGZ41613.1"/>
    <property type="molecule type" value="Genomic_DNA"/>
</dbReference>
<feature type="transmembrane region" description="Helical" evidence="2">
    <location>
        <begin position="90"/>
        <end position="109"/>
    </location>
</feature>
<name>U5VXC8_9ACTN</name>
<gene>
    <name evidence="3" type="ORF">AFR_16675</name>
</gene>
<dbReference type="PATRIC" id="fig|1246995.3.peg.3381"/>
<sequence>MYPAPPPMERPTTLRVSSALLFGVAALALVGAVIELLFVNTGLSVYRDTWTGETGSGFGSIFGATLDIFFAAGLSILAILNGHGRRNARVVTLVLGGLFFFCGGFATLADRPDGASRTTGDGTLGDILPTAYGITVAGLDVLITLGILGALVLLVLPPSNRFFINAQLIRDMPPPPVVVYLPQPVVPAPRGPEPPPHTGSIPAIDPWASQQDRHQQ</sequence>
<evidence type="ECO:0000313" key="3">
    <source>
        <dbReference type="EMBL" id="AGZ41613.1"/>
    </source>
</evidence>
<keyword evidence="2" id="KW-0472">Membrane</keyword>
<feature type="transmembrane region" description="Helical" evidence="2">
    <location>
        <begin position="20"/>
        <end position="38"/>
    </location>
</feature>
<evidence type="ECO:0000313" key="4">
    <source>
        <dbReference type="Proteomes" id="UP000017746"/>
    </source>
</evidence>
<feature type="region of interest" description="Disordered" evidence="1">
    <location>
        <begin position="187"/>
        <end position="216"/>
    </location>
</feature>
<keyword evidence="2" id="KW-1133">Transmembrane helix</keyword>
<keyword evidence="2" id="KW-0812">Transmembrane</keyword>
<evidence type="ECO:0000256" key="1">
    <source>
        <dbReference type="SAM" id="MobiDB-lite"/>
    </source>
</evidence>
<protein>
    <submittedName>
        <fullName evidence="3">Uncharacterized protein</fullName>
    </submittedName>
</protein>
<feature type="transmembrane region" description="Helical" evidence="2">
    <location>
        <begin position="129"/>
        <end position="156"/>
    </location>
</feature>
<keyword evidence="4" id="KW-1185">Reference proteome</keyword>
<dbReference type="KEGG" id="afs:AFR_16675"/>
<feature type="transmembrane region" description="Helical" evidence="2">
    <location>
        <begin position="58"/>
        <end position="78"/>
    </location>
</feature>